<evidence type="ECO:0000313" key="7">
    <source>
        <dbReference type="Proteomes" id="UP000472268"/>
    </source>
</evidence>
<dbReference type="Ensembl" id="ENSSSUT00005040934.1">
    <property type="protein sequence ID" value="ENSSSUP00005035948.1"/>
    <property type="gene ID" value="ENSSSUG00005023013.1"/>
</dbReference>
<dbReference type="Proteomes" id="UP000472268">
    <property type="component" value="Chromosome 11"/>
</dbReference>
<reference evidence="6" key="3">
    <citation type="submission" date="2025-09" db="UniProtKB">
        <authorList>
            <consortium name="Ensembl"/>
        </authorList>
    </citation>
    <scope>IDENTIFICATION</scope>
</reference>
<accession>A0A673VEF0</accession>
<protein>
    <recommendedName>
        <fullName evidence="8">Solute carrier family 22 member 10</fullName>
    </recommendedName>
</protein>
<evidence type="ECO:0000256" key="1">
    <source>
        <dbReference type="ARBA" id="ARBA00004141"/>
    </source>
</evidence>
<keyword evidence="3 5" id="KW-1133">Transmembrane helix</keyword>
<organism evidence="6 7">
    <name type="scientific">Suricata suricatta</name>
    <name type="common">Meerkat</name>
    <dbReference type="NCBI Taxonomy" id="37032"/>
    <lineage>
        <taxon>Eukaryota</taxon>
        <taxon>Metazoa</taxon>
        <taxon>Chordata</taxon>
        <taxon>Craniata</taxon>
        <taxon>Vertebrata</taxon>
        <taxon>Euteleostomi</taxon>
        <taxon>Mammalia</taxon>
        <taxon>Eutheria</taxon>
        <taxon>Laurasiatheria</taxon>
        <taxon>Carnivora</taxon>
        <taxon>Feliformia</taxon>
        <taxon>Herpestidae</taxon>
        <taxon>Suricata</taxon>
    </lineage>
</organism>
<feature type="transmembrane region" description="Helical" evidence="5">
    <location>
        <begin position="147"/>
        <end position="166"/>
    </location>
</feature>
<proteinExistence type="predicted"/>
<evidence type="ECO:0000256" key="3">
    <source>
        <dbReference type="ARBA" id="ARBA00022989"/>
    </source>
</evidence>
<keyword evidence="2 5" id="KW-0812">Transmembrane</keyword>
<dbReference type="Gene3D" id="1.20.1250.20">
    <property type="entry name" value="MFS general substrate transporter like domains"/>
    <property type="match status" value="1"/>
</dbReference>
<dbReference type="AlphaFoldDB" id="A0A673VEF0"/>
<reference evidence="6" key="2">
    <citation type="submission" date="2025-08" db="UniProtKB">
        <authorList>
            <consortium name="Ensembl"/>
        </authorList>
    </citation>
    <scope>IDENTIFICATION</scope>
</reference>
<evidence type="ECO:0000256" key="4">
    <source>
        <dbReference type="ARBA" id="ARBA00023136"/>
    </source>
</evidence>
<keyword evidence="4 5" id="KW-0472">Membrane</keyword>
<name>A0A673VEF0_SURSU</name>
<comment type="subcellular location">
    <subcellularLocation>
        <location evidence="1">Membrane</location>
        <topology evidence="1">Multi-pass membrane protein</topology>
    </subcellularLocation>
</comment>
<reference evidence="6 7" key="1">
    <citation type="submission" date="2019-05" db="EMBL/GenBank/DDBJ databases">
        <title>A Chromosome-scale Meerkat (S. suricatta) Genome Assembly.</title>
        <authorList>
            <person name="Dudchenko O."/>
            <person name="Lieberman Aiden E."/>
            <person name="Tung J."/>
            <person name="Barreiro L.B."/>
            <person name="Clutton-Brock T.H."/>
        </authorList>
    </citation>
    <scope>NUCLEOTIDE SEQUENCE [LARGE SCALE GENOMIC DNA]</scope>
</reference>
<evidence type="ECO:0000313" key="6">
    <source>
        <dbReference type="Ensembl" id="ENSSSUP00005035948.1"/>
    </source>
</evidence>
<evidence type="ECO:0000256" key="2">
    <source>
        <dbReference type="ARBA" id="ARBA00022692"/>
    </source>
</evidence>
<dbReference type="GO" id="GO:0016020">
    <property type="term" value="C:membrane"/>
    <property type="evidence" value="ECO:0007669"/>
    <property type="project" value="UniProtKB-SubCell"/>
</dbReference>
<feature type="transmembrane region" description="Helical" evidence="5">
    <location>
        <begin position="16"/>
        <end position="37"/>
    </location>
</feature>
<dbReference type="InterPro" id="IPR036259">
    <property type="entry name" value="MFS_trans_sf"/>
</dbReference>
<sequence>MAFQELLDQVGGLGKFHILQIVLVFPYLLLLLSHFLLENFTAAIPSHRCWVNILDNDTVTDNDTGILSPDALLRISIPLDSESRPEKRQRFIRPQWHLLHLNGTFTNRTEPDTEACLDGWVYDQSSFLSTMVSEWDLVRSYQSWRSVAQFLFMAGMLVGGFIYGHLSDRWVVESARWLIINNKPDEGLKELRKVAQRNGRKNAGETLTIEALRSATKEELETAQTQTTVCDMFRTPSLRKIICILLFVSKELKKSK</sequence>
<evidence type="ECO:0008006" key="8">
    <source>
        <dbReference type="Google" id="ProtNLM"/>
    </source>
</evidence>
<dbReference type="PANTHER" id="PTHR24064">
    <property type="entry name" value="SOLUTE CARRIER FAMILY 22 MEMBER"/>
    <property type="match status" value="1"/>
</dbReference>
<evidence type="ECO:0000256" key="5">
    <source>
        <dbReference type="SAM" id="Phobius"/>
    </source>
</evidence>
<keyword evidence="7" id="KW-1185">Reference proteome</keyword>